<name>A0ABT9GX71_9GAMM</name>
<dbReference type="Gene3D" id="2.40.160.210">
    <property type="entry name" value="Acyl-CoA thioesterase, double hotdog domain"/>
    <property type="match status" value="1"/>
</dbReference>
<accession>A0ABT9GX71</accession>
<proteinExistence type="inferred from homology"/>
<evidence type="ECO:0000313" key="6">
    <source>
        <dbReference type="Proteomes" id="UP001231616"/>
    </source>
</evidence>
<evidence type="ECO:0000256" key="2">
    <source>
        <dbReference type="ARBA" id="ARBA00022801"/>
    </source>
</evidence>
<dbReference type="Pfam" id="PF13622">
    <property type="entry name" value="4HBT_3"/>
    <property type="match status" value="1"/>
</dbReference>
<keyword evidence="6" id="KW-1185">Reference proteome</keyword>
<dbReference type="InterPro" id="IPR025652">
    <property type="entry name" value="TesB_C"/>
</dbReference>
<gene>
    <name evidence="5" type="primary">tesB</name>
    <name evidence="5" type="ORF">Q3O60_05585</name>
</gene>
<dbReference type="NCBIfam" id="TIGR00189">
    <property type="entry name" value="tesB"/>
    <property type="match status" value="1"/>
</dbReference>
<dbReference type="InterPro" id="IPR042171">
    <property type="entry name" value="Acyl-CoA_hotdog"/>
</dbReference>
<evidence type="ECO:0000313" key="5">
    <source>
        <dbReference type="EMBL" id="MDP4535650.1"/>
    </source>
</evidence>
<dbReference type="InterPro" id="IPR003703">
    <property type="entry name" value="Acyl_CoA_thio"/>
</dbReference>
<sequence length="292" mass="33130">MSQVLDNLLSLLKLETIELGLYRGQSQDLGFKAVFGGQVMGQALSAAKETIAEDRKIHSFHSYFLRPGDASKPIVYEVEAIRDGKSFSTRRVSAIQFGKAIFYLTASFQREESGFEHQDVMPEVPGPDELVSDLDFYQQHAELIPEALRSKFICEKPIEMRPVDFQNPFQPEVSLPKRYVWFKANGQMPNDLRVHKYLLAYASDFNFLPTALQPHGRSFMAPNMQVATIDHAMWFHQDFRFDDWLLYAVDSPSASGGRGLVRGQFFNRQGQLVASTMQEGVIRQYPVTSSSS</sequence>
<keyword evidence="2 5" id="KW-0378">Hydrolase</keyword>
<feature type="domain" description="Acyl-CoA thioesterase 2 C-terminal" evidence="3">
    <location>
        <begin position="149"/>
        <end position="281"/>
    </location>
</feature>
<dbReference type="EC" id="3.1.2.20" evidence="5"/>
<dbReference type="SUPFAM" id="SSF54637">
    <property type="entry name" value="Thioesterase/thiol ester dehydrase-isomerase"/>
    <property type="match status" value="2"/>
</dbReference>
<dbReference type="EMBL" id="JAUZVZ010000006">
    <property type="protein sequence ID" value="MDP4535650.1"/>
    <property type="molecule type" value="Genomic_DNA"/>
</dbReference>
<feature type="domain" description="Acyl-CoA thioesterase-like N-terminal HotDog" evidence="4">
    <location>
        <begin position="33"/>
        <end position="109"/>
    </location>
</feature>
<dbReference type="NCBIfam" id="NF007817">
    <property type="entry name" value="PRK10526.1"/>
    <property type="match status" value="1"/>
</dbReference>
<evidence type="ECO:0000259" key="4">
    <source>
        <dbReference type="Pfam" id="PF13622"/>
    </source>
</evidence>
<dbReference type="PANTHER" id="PTHR11066:SF34">
    <property type="entry name" value="ACYL-COENZYME A THIOESTERASE 8"/>
    <property type="match status" value="1"/>
</dbReference>
<dbReference type="Pfam" id="PF02551">
    <property type="entry name" value="Acyl_CoA_thio"/>
    <property type="match status" value="1"/>
</dbReference>
<dbReference type="InterPro" id="IPR029069">
    <property type="entry name" value="HotDog_dom_sf"/>
</dbReference>
<dbReference type="GO" id="GO:0047617">
    <property type="term" value="F:fatty acyl-CoA hydrolase activity"/>
    <property type="evidence" value="ECO:0007669"/>
    <property type="project" value="UniProtKB-EC"/>
</dbReference>
<dbReference type="PANTHER" id="PTHR11066">
    <property type="entry name" value="ACYL-COA THIOESTERASE"/>
    <property type="match status" value="1"/>
</dbReference>
<protein>
    <submittedName>
        <fullName evidence="5">Acyl-CoA thioesterase II</fullName>
        <ecNumber evidence="5">3.1.2.20</ecNumber>
    </submittedName>
</protein>
<dbReference type="RefSeq" id="WP_305892915.1">
    <property type="nucleotide sequence ID" value="NZ_JAUZVZ010000006.1"/>
</dbReference>
<dbReference type="CDD" id="cd03445">
    <property type="entry name" value="Thioesterase_II_repeat2"/>
    <property type="match status" value="1"/>
</dbReference>
<dbReference type="CDD" id="cd03444">
    <property type="entry name" value="Thioesterase_II_repeat1"/>
    <property type="match status" value="1"/>
</dbReference>
<comment type="caution">
    <text evidence="5">The sequence shown here is derived from an EMBL/GenBank/DDBJ whole genome shotgun (WGS) entry which is preliminary data.</text>
</comment>
<evidence type="ECO:0000256" key="1">
    <source>
        <dbReference type="ARBA" id="ARBA00006538"/>
    </source>
</evidence>
<dbReference type="InterPro" id="IPR049449">
    <property type="entry name" value="TesB_ACOT8-like_N"/>
</dbReference>
<organism evidence="5 6">
    <name type="scientific">Alkalimonas collagenimarina</name>
    <dbReference type="NCBI Taxonomy" id="400390"/>
    <lineage>
        <taxon>Bacteria</taxon>
        <taxon>Pseudomonadati</taxon>
        <taxon>Pseudomonadota</taxon>
        <taxon>Gammaproteobacteria</taxon>
        <taxon>Alkalimonas</taxon>
    </lineage>
</organism>
<comment type="similarity">
    <text evidence="1">Belongs to the C/M/P thioester hydrolase family.</text>
</comment>
<dbReference type="Proteomes" id="UP001231616">
    <property type="component" value="Unassembled WGS sequence"/>
</dbReference>
<reference evidence="5 6" key="1">
    <citation type="submission" date="2023-08" db="EMBL/GenBank/DDBJ databases">
        <authorList>
            <person name="Joshi A."/>
            <person name="Thite S."/>
        </authorList>
    </citation>
    <scope>NUCLEOTIDE SEQUENCE [LARGE SCALE GENOMIC DNA]</scope>
    <source>
        <strain evidence="5 6">AC40</strain>
    </source>
</reference>
<evidence type="ECO:0000259" key="3">
    <source>
        <dbReference type="Pfam" id="PF02551"/>
    </source>
</evidence>